<comment type="caution">
    <text evidence="2">The sequence shown here is derived from an EMBL/GenBank/DDBJ whole genome shotgun (WGS) entry which is preliminary data.</text>
</comment>
<feature type="domain" description="GSCFA" evidence="1">
    <location>
        <begin position="41"/>
        <end position="310"/>
    </location>
</feature>
<dbReference type="EMBL" id="PIPV01000013">
    <property type="protein sequence ID" value="RUO51094.1"/>
    <property type="molecule type" value="Genomic_DNA"/>
</dbReference>
<keyword evidence="3" id="KW-1185">Reference proteome</keyword>
<dbReference type="RefSeq" id="WP_110576082.1">
    <property type="nucleotide sequence ID" value="NZ_PIPV01000013.1"/>
</dbReference>
<dbReference type="OrthoDB" id="369216at2"/>
<dbReference type="InterPro" id="IPR014982">
    <property type="entry name" value="GSCFA"/>
</dbReference>
<sequence length="343" mass="39080">MTNPYKSLEKEAFWRPFVAERSMFDITDLWRPKHKIDNKTQIATYGSCFAQHIGRALDGRGFKWLRTEKPPQRLSEDNKKRFNFDIFSSRTGNIYTTSLLKQWCSWAAGKETAPEEVWEQGGRYYDPFRPIVEPNGFASADEVHKTRRVTIQSFKKSITDCDIFVFTLGLTESWFNKEYGYEYPMCPGTAAGQFDERKHGFINQQYEGIKKSLYDAMGIMRELNPQIKFILTVSPVPLTATYSGNNVLVATMESKSILRAVAGSLSCENDEIDYFPSYEIINSPVFRGAFFEPNMRSVNPHGVGFVMDTFFKCQKLKVTGALGASKEDAKCEEEILGSFGGTK</sequence>
<evidence type="ECO:0000313" key="2">
    <source>
        <dbReference type="EMBL" id="RUO51094.1"/>
    </source>
</evidence>
<protein>
    <submittedName>
        <fullName evidence="2">GSCFA family protein</fullName>
    </submittedName>
</protein>
<dbReference type="Proteomes" id="UP000287330">
    <property type="component" value="Unassembled WGS sequence"/>
</dbReference>
<name>A0A432XQY1_9GAMM</name>
<accession>A0A432XQY1</accession>
<reference evidence="3" key="1">
    <citation type="journal article" date="2018" name="Front. Microbiol.">
        <title>Genome-Based Analysis Reveals the Taxonomy and Diversity of the Family Idiomarinaceae.</title>
        <authorList>
            <person name="Liu Y."/>
            <person name="Lai Q."/>
            <person name="Shao Z."/>
        </authorList>
    </citation>
    <scope>NUCLEOTIDE SEQUENCE [LARGE SCALE GENOMIC DNA]</scope>
    <source>
        <strain evidence="3">F23</strain>
    </source>
</reference>
<proteinExistence type="predicted"/>
<gene>
    <name evidence="2" type="ORF">CWE25_11845</name>
</gene>
<evidence type="ECO:0000259" key="1">
    <source>
        <dbReference type="Pfam" id="PF08885"/>
    </source>
</evidence>
<organism evidence="2 3">
    <name type="scientific">Idiomarina fontislapidosi</name>
    <dbReference type="NCBI Taxonomy" id="263723"/>
    <lineage>
        <taxon>Bacteria</taxon>
        <taxon>Pseudomonadati</taxon>
        <taxon>Pseudomonadota</taxon>
        <taxon>Gammaproteobacteria</taxon>
        <taxon>Alteromonadales</taxon>
        <taxon>Idiomarinaceae</taxon>
        <taxon>Idiomarina</taxon>
    </lineage>
</organism>
<dbReference type="Pfam" id="PF08885">
    <property type="entry name" value="GSCFA"/>
    <property type="match status" value="1"/>
</dbReference>
<evidence type="ECO:0000313" key="3">
    <source>
        <dbReference type="Proteomes" id="UP000287330"/>
    </source>
</evidence>
<dbReference type="AlphaFoldDB" id="A0A432XQY1"/>